<keyword evidence="3" id="KW-1185">Reference proteome</keyword>
<evidence type="ECO:0000313" key="2">
    <source>
        <dbReference type="EMBL" id="GLS42728.1"/>
    </source>
</evidence>
<comment type="caution">
    <text evidence="2">The sequence shown here is derived from an EMBL/GenBank/DDBJ whole genome shotgun (WGS) entry which is preliminary data.</text>
</comment>
<gene>
    <name evidence="2" type="ORF">GCM10007884_07130</name>
</gene>
<evidence type="ECO:0000259" key="1">
    <source>
        <dbReference type="Pfam" id="PF21834"/>
    </source>
</evidence>
<accession>A0ABQ6D368</accession>
<protein>
    <recommendedName>
        <fullName evidence="1">DUF6894 domain-containing protein</fullName>
    </recommendedName>
</protein>
<dbReference type="InterPro" id="IPR054189">
    <property type="entry name" value="DUF6894"/>
</dbReference>
<sequence>MPRFHFDIHDGRSLMRDQDGQECGSDEAIRSLAMHSLPEIARDEIPKDGDQQAYTVLVRDEHNLTVYTATLTFAGLWVRDPSKLGREFD</sequence>
<dbReference type="Proteomes" id="UP001156881">
    <property type="component" value="Unassembled WGS sequence"/>
</dbReference>
<reference evidence="3" key="1">
    <citation type="journal article" date="2019" name="Int. J. Syst. Evol. Microbiol.">
        <title>The Global Catalogue of Microorganisms (GCM) 10K type strain sequencing project: providing services to taxonomists for standard genome sequencing and annotation.</title>
        <authorList>
            <consortium name="The Broad Institute Genomics Platform"/>
            <consortium name="The Broad Institute Genome Sequencing Center for Infectious Disease"/>
            <person name="Wu L."/>
            <person name="Ma J."/>
        </authorList>
    </citation>
    <scope>NUCLEOTIDE SEQUENCE [LARGE SCALE GENOMIC DNA]</scope>
    <source>
        <strain evidence="3">NBRC 107710</strain>
    </source>
</reference>
<name>A0ABQ6D368_9HYPH</name>
<dbReference type="Pfam" id="PF21834">
    <property type="entry name" value="DUF6894"/>
    <property type="match status" value="1"/>
</dbReference>
<organism evidence="2 3">
    <name type="scientific">Methylobacterium brachythecii</name>
    <dbReference type="NCBI Taxonomy" id="1176177"/>
    <lineage>
        <taxon>Bacteria</taxon>
        <taxon>Pseudomonadati</taxon>
        <taxon>Pseudomonadota</taxon>
        <taxon>Alphaproteobacteria</taxon>
        <taxon>Hyphomicrobiales</taxon>
        <taxon>Methylobacteriaceae</taxon>
        <taxon>Methylobacterium</taxon>
    </lineage>
</organism>
<evidence type="ECO:0000313" key="3">
    <source>
        <dbReference type="Proteomes" id="UP001156881"/>
    </source>
</evidence>
<dbReference type="EMBL" id="BSPG01000002">
    <property type="protein sequence ID" value="GLS42728.1"/>
    <property type="molecule type" value="Genomic_DNA"/>
</dbReference>
<proteinExistence type="predicted"/>
<feature type="domain" description="DUF6894" evidence="1">
    <location>
        <begin position="3"/>
        <end position="72"/>
    </location>
</feature>